<protein>
    <submittedName>
        <fullName evidence="3">FAD-dependent oxidoreductase</fullName>
    </submittedName>
</protein>
<dbReference type="InterPro" id="IPR002938">
    <property type="entry name" value="FAD-bd"/>
</dbReference>
<dbReference type="Proteomes" id="UP000440096">
    <property type="component" value="Unassembled WGS sequence"/>
</dbReference>
<gene>
    <name evidence="3" type="ORF">GKO32_01325</name>
</gene>
<dbReference type="AlphaFoldDB" id="A0A6N7YL49"/>
<feature type="region of interest" description="Disordered" evidence="1">
    <location>
        <begin position="397"/>
        <end position="422"/>
    </location>
</feature>
<dbReference type="Pfam" id="PF01494">
    <property type="entry name" value="FAD_binding_3"/>
    <property type="match status" value="1"/>
</dbReference>
<proteinExistence type="predicted"/>
<dbReference type="Gene3D" id="3.50.50.60">
    <property type="entry name" value="FAD/NAD(P)-binding domain"/>
    <property type="match status" value="1"/>
</dbReference>
<evidence type="ECO:0000256" key="1">
    <source>
        <dbReference type="SAM" id="MobiDB-lite"/>
    </source>
</evidence>
<organism evidence="3 4">
    <name type="scientific">Amycolatopsis pithecellobii</name>
    <dbReference type="NCBI Taxonomy" id="664692"/>
    <lineage>
        <taxon>Bacteria</taxon>
        <taxon>Bacillati</taxon>
        <taxon>Actinomycetota</taxon>
        <taxon>Actinomycetes</taxon>
        <taxon>Pseudonocardiales</taxon>
        <taxon>Pseudonocardiaceae</taxon>
        <taxon>Amycolatopsis</taxon>
    </lineage>
</organism>
<name>A0A6N7YL49_9PSEU</name>
<comment type="caution">
    <text evidence="3">The sequence shown here is derived from an EMBL/GenBank/DDBJ whole genome shotgun (WGS) entry which is preliminary data.</text>
</comment>
<dbReference type="InterPro" id="IPR051704">
    <property type="entry name" value="FAD_aromatic-hydroxylase"/>
</dbReference>
<dbReference type="EMBL" id="WMBA01000001">
    <property type="protein sequence ID" value="MTD52628.1"/>
    <property type="molecule type" value="Genomic_DNA"/>
</dbReference>
<dbReference type="Gene3D" id="3.30.9.10">
    <property type="entry name" value="D-Amino Acid Oxidase, subunit A, domain 2"/>
    <property type="match status" value="1"/>
</dbReference>
<keyword evidence="4" id="KW-1185">Reference proteome</keyword>
<feature type="compositionally biased region" description="Basic residues" evidence="1">
    <location>
        <begin position="413"/>
        <end position="422"/>
    </location>
</feature>
<dbReference type="OrthoDB" id="3356051at2"/>
<dbReference type="PANTHER" id="PTHR46865:SF8">
    <property type="entry name" value="POSSIBLE OXIDOREDUCTASE"/>
    <property type="match status" value="1"/>
</dbReference>
<dbReference type="PANTHER" id="PTHR46865">
    <property type="entry name" value="OXIDOREDUCTASE-RELATED"/>
    <property type="match status" value="1"/>
</dbReference>
<evidence type="ECO:0000259" key="2">
    <source>
        <dbReference type="Pfam" id="PF01494"/>
    </source>
</evidence>
<reference evidence="3 4" key="1">
    <citation type="submission" date="2019-11" db="EMBL/GenBank/DDBJ databases">
        <title>Draft genome of Amycolatopsis RM579.</title>
        <authorList>
            <person name="Duangmal K."/>
            <person name="Mingma R."/>
        </authorList>
    </citation>
    <scope>NUCLEOTIDE SEQUENCE [LARGE SCALE GENOMIC DNA]</scope>
    <source>
        <strain evidence="3 4">RM579</strain>
    </source>
</reference>
<feature type="domain" description="FAD-binding" evidence="2">
    <location>
        <begin position="105"/>
        <end position="308"/>
    </location>
</feature>
<sequence length="422" mass="46252">MGVSGIATAARLRKSGWRPVIVERAPARRSGGYFIVLFGAGRAAAARLGMLDAVHDRVTKTPKLDIERDGSSRPGMSFSDLPGNPWTMLRGDIEAAAYSVLPDDVEIRYSTVPTAIEQDTDGVDVTLLDTVAGTSSTERFDVVVGADGLRSTVRTLVFGPHENYLRRLGYMVTAFQFHGTPAGLEPGQAVTLLEPGRSMWVFAYRDHDPTVMMTYRTDDVDAEFLRPPAERLRSVFGPRPLGSTLGDVIDAAESAEEILFDSAEQVRMDKWHQGRVVLVGDAAWCVTLYAGMGVSSGLTGAELLGTMLDRHPGDVGAALTAWEEALRPYIDHYLDGALADRKVFVVNSKLEILFRRMVPWLRRFRLGKRLVDRLVRIDEIAKYKNPDIVGEVTGTHKTAAVQQKPAQGPAAHSHPRTNTKPS</sequence>
<dbReference type="InterPro" id="IPR036188">
    <property type="entry name" value="FAD/NAD-bd_sf"/>
</dbReference>
<evidence type="ECO:0000313" key="4">
    <source>
        <dbReference type="Proteomes" id="UP000440096"/>
    </source>
</evidence>
<evidence type="ECO:0000313" key="3">
    <source>
        <dbReference type="EMBL" id="MTD52628.1"/>
    </source>
</evidence>
<accession>A0A6N7YL49</accession>
<dbReference type="GO" id="GO:0071949">
    <property type="term" value="F:FAD binding"/>
    <property type="evidence" value="ECO:0007669"/>
    <property type="project" value="InterPro"/>
</dbReference>
<dbReference type="SUPFAM" id="SSF51905">
    <property type="entry name" value="FAD/NAD(P)-binding domain"/>
    <property type="match status" value="1"/>
</dbReference>